<dbReference type="RefSeq" id="WP_055145218.1">
    <property type="nucleotide sequence ID" value="NZ_JXSZ01000006.1"/>
</dbReference>
<dbReference type="Proteomes" id="UP000050454">
    <property type="component" value="Unassembled WGS sequence"/>
</dbReference>
<dbReference type="GO" id="GO:0005737">
    <property type="term" value="C:cytoplasm"/>
    <property type="evidence" value="ECO:0007669"/>
    <property type="project" value="TreeGrafter"/>
</dbReference>
<protein>
    <recommendedName>
        <fullName evidence="1">NAD-dependent epimerase/dehydratase domain-containing protein</fullName>
    </recommendedName>
</protein>
<dbReference type="Pfam" id="PF01370">
    <property type="entry name" value="Epimerase"/>
    <property type="match status" value="1"/>
</dbReference>
<evidence type="ECO:0000259" key="1">
    <source>
        <dbReference type="Pfam" id="PF01370"/>
    </source>
</evidence>
<dbReference type="InterPro" id="IPR036291">
    <property type="entry name" value="NAD(P)-bd_dom_sf"/>
</dbReference>
<dbReference type="InterPro" id="IPR051783">
    <property type="entry name" value="NAD(P)-dependent_oxidoreduct"/>
</dbReference>
<dbReference type="PANTHER" id="PTHR48079">
    <property type="entry name" value="PROTEIN YEEZ"/>
    <property type="match status" value="1"/>
</dbReference>
<proteinExistence type="predicted"/>
<dbReference type="InterPro" id="IPR001509">
    <property type="entry name" value="Epimerase_deHydtase"/>
</dbReference>
<dbReference type="EMBL" id="LGTQ01000006">
    <property type="protein sequence ID" value="KPM48192.1"/>
    <property type="molecule type" value="Genomic_DNA"/>
</dbReference>
<evidence type="ECO:0000313" key="2">
    <source>
        <dbReference type="EMBL" id="KPM48192.1"/>
    </source>
</evidence>
<dbReference type="Gene3D" id="3.40.50.720">
    <property type="entry name" value="NAD(P)-binding Rossmann-like Domain"/>
    <property type="match status" value="1"/>
</dbReference>
<organism evidence="2 3">
    <name type="scientific">Jiulongibacter sediminis</name>
    <dbReference type="NCBI Taxonomy" id="1605367"/>
    <lineage>
        <taxon>Bacteria</taxon>
        <taxon>Pseudomonadati</taxon>
        <taxon>Bacteroidota</taxon>
        <taxon>Cytophagia</taxon>
        <taxon>Cytophagales</taxon>
        <taxon>Leadbetterellaceae</taxon>
        <taxon>Jiulongibacter</taxon>
    </lineage>
</organism>
<evidence type="ECO:0000313" key="3">
    <source>
        <dbReference type="Proteomes" id="UP000050454"/>
    </source>
</evidence>
<reference evidence="2 3" key="1">
    <citation type="submission" date="2015-07" db="EMBL/GenBank/DDBJ databases">
        <title>The draft genome sequence of Leadbetterella sp. JN14-9.</title>
        <authorList>
            <person name="Liu Y."/>
            <person name="Du J."/>
            <person name="Shao Z."/>
        </authorList>
    </citation>
    <scope>NUCLEOTIDE SEQUENCE [LARGE SCALE GENOMIC DNA]</scope>
    <source>
        <strain evidence="2 3">JN14-9</strain>
    </source>
</reference>
<keyword evidence="3" id="KW-1185">Reference proteome</keyword>
<gene>
    <name evidence="2" type="ORF">AFM12_05875</name>
</gene>
<dbReference type="GO" id="GO:0004029">
    <property type="term" value="F:aldehyde dehydrogenase (NAD+) activity"/>
    <property type="evidence" value="ECO:0007669"/>
    <property type="project" value="TreeGrafter"/>
</dbReference>
<feature type="domain" description="NAD-dependent epimerase/dehydratase" evidence="1">
    <location>
        <begin position="4"/>
        <end position="230"/>
    </location>
</feature>
<dbReference type="AlphaFoldDB" id="A0A0P7BCA5"/>
<dbReference type="PANTHER" id="PTHR48079:SF6">
    <property type="entry name" value="NAD(P)-BINDING DOMAIN-CONTAINING PROTEIN-RELATED"/>
    <property type="match status" value="1"/>
</dbReference>
<dbReference type="STRING" id="1605367.AFM12_05875"/>
<dbReference type="SUPFAM" id="SSF51735">
    <property type="entry name" value="NAD(P)-binding Rossmann-fold domains"/>
    <property type="match status" value="1"/>
</dbReference>
<name>A0A0P7BCA5_9BACT</name>
<comment type="caution">
    <text evidence="2">The sequence shown here is derived from an EMBL/GenBank/DDBJ whole genome shotgun (WGS) entry which is preliminary data.</text>
</comment>
<sequence>MKLLITGATGLLGSEIVRQLKDYPGNGFVSFVRNQDQLDQFDNPQLGDILDYPSLLEAFEGINIVIHAAAKVSFSPKEKAELFEANVDGTANVVNACLEKGVKRLIYISSVAAIGRPEKDTDTKQPISINESNKWEDSPINSEYAKSKYRAEQEVWRGQAEGLQTVILNPSVILGEADWKQSSTQLFNYVYQRNRFYTDGVINYVDVQDVANAVIQLIDSDIEDKRYIMNAGSVTYAKFFGLMAKGFGVAPPKYKLKPFAIEILWRLEAIRAFIFRTSPLITKETAVTARAKIHFDNSRIKEDLQMEFIPLETSIKRVCNYLLTKNNQRLTVEQK</sequence>
<accession>A0A0P7BCA5</accession>